<dbReference type="Proteomes" id="UP000094472">
    <property type="component" value="Unassembled WGS sequence"/>
</dbReference>
<name>A0A1E3VXS4_9HYPH</name>
<feature type="region of interest" description="Disordered" evidence="1">
    <location>
        <begin position="1"/>
        <end position="41"/>
    </location>
</feature>
<organism evidence="2 3">
    <name type="scientific">Methyloceanibacter superfactus</name>
    <dbReference type="NCBI Taxonomy" id="1774969"/>
    <lineage>
        <taxon>Bacteria</taxon>
        <taxon>Pseudomonadati</taxon>
        <taxon>Pseudomonadota</taxon>
        <taxon>Alphaproteobacteria</taxon>
        <taxon>Hyphomicrobiales</taxon>
        <taxon>Hyphomicrobiaceae</taxon>
        <taxon>Methyloceanibacter</taxon>
    </lineage>
</organism>
<evidence type="ECO:0000256" key="1">
    <source>
        <dbReference type="SAM" id="MobiDB-lite"/>
    </source>
</evidence>
<proteinExistence type="predicted"/>
<protein>
    <submittedName>
        <fullName evidence="2">Uncharacterized protein</fullName>
    </submittedName>
</protein>
<dbReference type="STRING" id="1774969.AUC69_10635"/>
<evidence type="ECO:0000313" key="2">
    <source>
        <dbReference type="EMBL" id="ODR98322.1"/>
    </source>
</evidence>
<feature type="compositionally biased region" description="Basic and acidic residues" evidence="1">
    <location>
        <begin position="54"/>
        <end position="108"/>
    </location>
</feature>
<gene>
    <name evidence="2" type="ORF">AUC69_10635</name>
</gene>
<accession>A0A1E3VXS4</accession>
<feature type="compositionally biased region" description="Basic and acidic residues" evidence="1">
    <location>
        <begin position="15"/>
        <end position="34"/>
    </location>
</feature>
<dbReference type="EMBL" id="LPWF01000023">
    <property type="protein sequence ID" value="ODR98322.1"/>
    <property type="molecule type" value="Genomic_DNA"/>
</dbReference>
<feature type="region of interest" description="Disordered" evidence="1">
    <location>
        <begin position="54"/>
        <end position="114"/>
    </location>
</feature>
<dbReference type="AlphaFoldDB" id="A0A1E3VXS4"/>
<evidence type="ECO:0000313" key="3">
    <source>
        <dbReference type="Proteomes" id="UP000094472"/>
    </source>
</evidence>
<reference evidence="2 3" key="1">
    <citation type="journal article" date="2016" name="Environ. Microbiol.">
        <title>New Methyloceanibacter diversity from North Sea sediments includes methanotroph containing solely the soluble methane monooxygenase.</title>
        <authorList>
            <person name="Vekeman B."/>
            <person name="Kerckhof F.M."/>
            <person name="Cremers G."/>
            <person name="de Vos P."/>
            <person name="Vandamme P."/>
            <person name="Boon N."/>
            <person name="Op den Camp H.J."/>
            <person name="Heylen K."/>
        </authorList>
    </citation>
    <scope>NUCLEOTIDE SEQUENCE [LARGE SCALE GENOMIC DNA]</scope>
    <source>
        <strain evidence="2 3">R-67175</strain>
    </source>
</reference>
<comment type="caution">
    <text evidence="2">The sequence shown here is derived from an EMBL/GenBank/DDBJ whole genome shotgun (WGS) entry which is preliminary data.</text>
</comment>
<keyword evidence="3" id="KW-1185">Reference proteome</keyword>
<sequence>MSAMWTDAALHRKPAHDGHGPGGLRPERRGRNGAEPDAEIGAGNLLLKRAWRPADRCGDPLGEDRVRERGPKARQAEAERQHPLEERRECRAAEGLRNLQEPEHERYAIAKRRK</sequence>